<dbReference type="EMBL" id="JAYGJQ010000001">
    <property type="protein sequence ID" value="MEA9355298.1"/>
    <property type="molecule type" value="Genomic_DNA"/>
</dbReference>
<evidence type="ECO:0000256" key="1">
    <source>
        <dbReference type="SAM" id="SignalP"/>
    </source>
</evidence>
<dbReference type="Proteomes" id="UP001302274">
    <property type="component" value="Unassembled WGS sequence"/>
</dbReference>
<accession>A0ABU5VSD1</accession>
<evidence type="ECO:0000313" key="3">
    <source>
        <dbReference type="Proteomes" id="UP001302274"/>
    </source>
</evidence>
<evidence type="ECO:0000313" key="2">
    <source>
        <dbReference type="EMBL" id="MEA9355298.1"/>
    </source>
</evidence>
<evidence type="ECO:0008006" key="4">
    <source>
        <dbReference type="Google" id="ProtNLM"/>
    </source>
</evidence>
<sequence length="201" mass="22273">MKKLTMLLIFLTTIQLSFAADTPTYVRIDYGMGEFKSDKYDSLNSKPKGSTIGASIGSKMSYVELGVFYRKMSLEADITHDGSANKIIHDGKTFGVDMNVFLNNHLSLKLGYAFNNYKEKLGTAVSAPVLSAIKTSYSLEETHTTSNIFYGANLDIFGAKKFDIYTSILHFPMGDSKSATTVQAGIRMYMDLSFSDFFGMN</sequence>
<feature type="signal peptide" evidence="1">
    <location>
        <begin position="1"/>
        <end position="19"/>
    </location>
</feature>
<dbReference type="RefSeq" id="WP_323574785.1">
    <property type="nucleotide sequence ID" value="NZ_JAYGJQ010000001.1"/>
</dbReference>
<reference evidence="2 3" key="1">
    <citation type="submission" date="2023-11" db="EMBL/GenBank/DDBJ databases">
        <title>A Novel Polar Bacteriovorax (B. antarcticus) Isolated from the Biocrust in Antarctica.</title>
        <authorList>
            <person name="Mun W."/>
            <person name="Choi S.Y."/>
            <person name="Mitchell R.J."/>
        </authorList>
    </citation>
    <scope>NUCLEOTIDE SEQUENCE [LARGE SCALE GENOMIC DNA]</scope>
    <source>
        <strain evidence="2 3">PP10</strain>
    </source>
</reference>
<keyword evidence="3" id="KW-1185">Reference proteome</keyword>
<keyword evidence="1" id="KW-0732">Signal</keyword>
<comment type="caution">
    <text evidence="2">The sequence shown here is derived from an EMBL/GenBank/DDBJ whole genome shotgun (WGS) entry which is preliminary data.</text>
</comment>
<gene>
    <name evidence="2" type="ORF">SHI21_03760</name>
</gene>
<name>A0ABU5VSD1_9BACT</name>
<protein>
    <recommendedName>
        <fullName evidence="4">Outer membrane protein beta-barrel domain-containing protein</fullName>
    </recommendedName>
</protein>
<organism evidence="2 3">
    <name type="scientific">Bacteriovorax antarcticus</name>
    <dbReference type="NCBI Taxonomy" id="3088717"/>
    <lineage>
        <taxon>Bacteria</taxon>
        <taxon>Pseudomonadati</taxon>
        <taxon>Bdellovibrionota</taxon>
        <taxon>Bacteriovoracia</taxon>
        <taxon>Bacteriovoracales</taxon>
        <taxon>Bacteriovoracaceae</taxon>
        <taxon>Bacteriovorax</taxon>
    </lineage>
</organism>
<proteinExistence type="predicted"/>
<feature type="chain" id="PRO_5045765257" description="Outer membrane protein beta-barrel domain-containing protein" evidence="1">
    <location>
        <begin position="20"/>
        <end position="201"/>
    </location>
</feature>